<name>A0ABR9G3M5_9GAMM</name>
<dbReference type="EMBL" id="RRZB01000102">
    <property type="protein sequence ID" value="MBE0465479.1"/>
    <property type="molecule type" value="Genomic_DNA"/>
</dbReference>
<accession>A0ABR9G3M5</accession>
<evidence type="ECO:0008006" key="3">
    <source>
        <dbReference type="Google" id="ProtNLM"/>
    </source>
</evidence>
<dbReference type="InterPro" id="IPR011990">
    <property type="entry name" value="TPR-like_helical_dom_sf"/>
</dbReference>
<sequence>MRRTTQNAMPRDSIDSQWARFTQAGNESLERGNLLDAQRYYERALTEASAMFDKAHSESAACHYAPMTYNIAAFNLATLFNELGNKQMMHRYARSALEHLIEVAEQRNVPQELRLQCIQHLGRAVITLEQLFPGAQTHPDYRVLVANADLLQRKFDVRAGLYSIPSASERGAIIH</sequence>
<protein>
    <recommendedName>
        <fullName evidence="3">Tetratricopeptide repeat protein</fullName>
    </recommendedName>
</protein>
<reference evidence="1 2" key="1">
    <citation type="submission" date="2020-07" db="EMBL/GenBank/DDBJ databases">
        <title>Halophilic bacteria isolated from french cheeses.</title>
        <authorList>
            <person name="Kothe C.I."/>
            <person name="Farah-Kraiem B."/>
            <person name="Renault P."/>
            <person name="Dridi B."/>
        </authorList>
    </citation>
    <scope>NUCLEOTIDE SEQUENCE [LARGE SCALE GENOMIC DNA]</scope>
    <source>
        <strain evidence="1 2">FME20</strain>
    </source>
</reference>
<gene>
    <name evidence="1" type="ORF">EI547_18850</name>
</gene>
<evidence type="ECO:0000313" key="2">
    <source>
        <dbReference type="Proteomes" id="UP001645038"/>
    </source>
</evidence>
<organism evidence="1 2">
    <name type="scientific">Halomonas colorata</name>
    <dbReference type="NCBI Taxonomy" id="2742615"/>
    <lineage>
        <taxon>Bacteria</taxon>
        <taxon>Pseudomonadati</taxon>
        <taxon>Pseudomonadota</taxon>
        <taxon>Gammaproteobacteria</taxon>
        <taxon>Oceanospirillales</taxon>
        <taxon>Halomonadaceae</taxon>
        <taxon>Halomonas</taxon>
    </lineage>
</organism>
<dbReference type="RefSeq" id="WP_089037376.1">
    <property type="nucleotide sequence ID" value="NZ_JABUZA010000063.1"/>
</dbReference>
<dbReference type="Gene3D" id="1.25.40.10">
    <property type="entry name" value="Tetratricopeptide repeat domain"/>
    <property type="match status" value="1"/>
</dbReference>
<proteinExistence type="predicted"/>
<keyword evidence="2" id="KW-1185">Reference proteome</keyword>
<dbReference type="Proteomes" id="UP001645038">
    <property type="component" value="Unassembled WGS sequence"/>
</dbReference>
<comment type="caution">
    <text evidence="1">The sequence shown here is derived from an EMBL/GenBank/DDBJ whole genome shotgun (WGS) entry which is preliminary data.</text>
</comment>
<dbReference type="SUPFAM" id="SSF48452">
    <property type="entry name" value="TPR-like"/>
    <property type="match status" value="1"/>
</dbReference>
<evidence type="ECO:0000313" key="1">
    <source>
        <dbReference type="EMBL" id="MBE0465479.1"/>
    </source>
</evidence>